<dbReference type="Proteomes" id="UP001314170">
    <property type="component" value="Unassembled WGS sequence"/>
</dbReference>
<gene>
    <name evidence="1" type="ORF">DCAF_LOCUS6394</name>
</gene>
<evidence type="ECO:0000313" key="2">
    <source>
        <dbReference type="Proteomes" id="UP001314170"/>
    </source>
</evidence>
<sequence length="66" mass="7096">MEGSRPIGVALLPGVEPGKSEFRASWKNKSSSAILQDVEGIGMPLVHDSGRYQSQFAPIVDKRKAA</sequence>
<evidence type="ECO:0000313" key="1">
    <source>
        <dbReference type="EMBL" id="CAK7328666.1"/>
    </source>
</evidence>
<dbReference type="AlphaFoldDB" id="A0AAV1R4J2"/>
<organism evidence="1 2">
    <name type="scientific">Dovyalis caffra</name>
    <dbReference type="NCBI Taxonomy" id="77055"/>
    <lineage>
        <taxon>Eukaryota</taxon>
        <taxon>Viridiplantae</taxon>
        <taxon>Streptophyta</taxon>
        <taxon>Embryophyta</taxon>
        <taxon>Tracheophyta</taxon>
        <taxon>Spermatophyta</taxon>
        <taxon>Magnoliopsida</taxon>
        <taxon>eudicotyledons</taxon>
        <taxon>Gunneridae</taxon>
        <taxon>Pentapetalae</taxon>
        <taxon>rosids</taxon>
        <taxon>fabids</taxon>
        <taxon>Malpighiales</taxon>
        <taxon>Salicaceae</taxon>
        <taxon>Flacourtieae</taxon>
        <taxon>Dovyalis</taxon>
    </lineage>
</organism>
<keyword evidence="2" id="KW-1185">Reference proteome</keyword>
<reference evidence="1 2" key="1">
    <citation type="submission" date="2024-01" db="EMBL/GenBank/DDBJ databases">
        <authorList>
            <person name="Waweru B."/>
        </authorList>
    </citation>
    <scope>NUCLEOTIDE SEQUENCE [LARGE SCALE GENOMIC DNA]</scope>
</reference>
<comment type="caution">
    <text evidence="1">The sequence shown here is derived from an EMBL/GenBank/DDBJ whole genome shotgun (WGS) entry which is preliminary data.</text>
</comment>
<dbReference type="EMBL" id="CAWUPB010000903">
    <property type="protein sequence ID" value="CAK7328666.1"/>
    <property type="molecule type" value="Genomic_DNA"/>
</dbReference>
<accession>A0AAV1R4J2</accession>
<proteinExistence type="predicted"/>
<protein>
    <submittedName>
        <fullName evidence="1">Uncharacterized protein</fullName>
    </submittedName>
</protein>
<name>A0AAV1R4J2_9ROSI</name>